<evidence type="ECO:0000313" key="2">
    <source>
        <dbReference type="EMBL" id="EMF80214.1"/>
    </source>
</evidence>
<gene>
    <name evidence="2" type="ORF">LEP1GSC188_2535</name>
</gene>
<protein>
    <submittedName>
        <fullName evidence="2">Uncharacterized protein</fullName>
    </submittedName>
</protein>
<organism evidence="2 3">
    <name type="scientific">Leptospira weilii serovar Topaz str. LT2116</name>
    <dbReference type="NCBI Taxonomy" id="1088540"/>
    <lineage>
        <taxon>Bacteria</taxon>
        <taxon>Pseudomonadati</taxon>
        <taxon>Spirochaetota</taxon>
        <taxon>Spirochaetia</taxon>
        <taxon>Leptospirales</taxon>
        <taxon>Leptospiraceae</taxon>
        <taxon>Leptospira</taxon>
    </lineage>
</organism>
<feature type="transmembrane region" description="Helical" evidence="1">
    <location>
        <begin position="12"/>
        <end position="34"/>
    </location>
</feature>
<keyword evidence="1" id="KW-1133">Transmembrane helix</keyword>
<proteinExistence type="predicted"/>
<dbReference type="EMBL" id="AHOR02000061">
    <property type="protein sequence ID" value="EMF80214.1"/>
    <property type="molecule type" value="Genomic_DNA"/>
</dbReference>
<keyword evidence="1" id="KW-0472">Membrane</keyword>
<comment type="caution">
    <text evidence="2">The sequence shown here is derived from an EMBL/GenBank/DDBJ whole genome shotgun (WGS) entry which is preliminary data.</text>
</comment>
<dbReference type="Proteomes" id="UP000011770">
    <property type="component" value="Unassembled WGS sequence"/>
</dbReference>
<dbReference type="AlphaFoldDB" id="M3G2Q0"/>
<sequence length="47" mass="5394">MNWAEGTLLYLLIIYAGLQFLVSGPVLQLLINFFRFVISNFDGFLPE</sequence>
<evidence type="ECO:0000313" key="3">
    <source>
        <dbReference type="Proteomes" id="UP000011770"/>
    </source>
</evidence>
<keyword evidence="1" id="KW-0812">Transmembrane</keyword>
<name>M3G2Q0_9LEPT</name>
<evidence type="ECO:0000256" key="1">
    <source>
        <dbReference type="SAM" id="Phobius"/>
    </source>
</evidence>
<accession>M3G2Q0</accession>
<reference evidence="2 3" key="1">
    <citation type="submission" date="2013-01" db="EMBL/GenBank/DDBJ databases">
        <authorList>
            <person name="Harkins D.M."/>
            <person name="Durkin A.S."/>
            <person name="Brinkac L.M."/>
            <person name="Haft D.H."/>
            <person name="Selengut J.D."/>
            <person name="Sanka R."/>
            <person name="DePew J."/>
            <person name="Purushe J."/>
            <person name="Tulsiani S.M."/>
            <person name="Graham G.C."/>
            <person name="Burns M.-A."/>
            <person name="Dohnt M.F."/>
            <person name="Smythe L.D."/>
            <person name="McKay D.B."/>
            <person name="Craig S.B."/>
            <person name="Vinetz J.M."/>
            <person name="Sutton G.G."/>
            <person name="Nierman W.C."/>
            <person name="Fouts D.E."/>
        </authorList>
    </citation>
    <scope>NUCLEOTIDE SEQUENCE [LARGE SCALE GENOMIC DNA]</scope>
    <source>
        <strain evidence="2 3">LT2116</strain>
    </source>
</reference>